<keyword evidence="1" id="KW-0408">Iron</keyword>
<dbReference type="Gene3D" id="2.60.120.620">
    <property type="entry name" value="q2cbj1_9rhob like domain"/>
    <property type="match status" value="1"/>
</dbReference>
<comment type="caution">
    <text evidence="3">The sequence shown here is derived from an EMBL/GenBank/DDBJ whole genome shotgun (WGS) entry which is preliminary data.</text>
</comment>
<gene>
    <name evidence="3" type="ORF">PPG34_03440</name>
</gene>
<dbReference type="Proteomes" id="UP001250932">
    <property type="component" value="Unassembled WGS sequence"/>
</dbReference>
<evidence type="ECO:0000259" key="2">
    <source>
        <dbReference type="PROSITE" id="PS51471"/>
    </source>
</evidence>
<evidence type="ECO:0000313" key="3">
    <source>
        <dbReference type="EMBL" id="MDT7041387.1"/>
    </source>
</evidence>
<dbReference type="RefSeq" id="WP_313831741.1">
    <property type="nucleotide sequence ID" value="NZ_JAQOUE010000001.1"/>
</dbReference>
<dbReference type="PROSITE" id="PS51471">
    <property type="entry name" value="FE2OG_OXY"/>
    <property type="match status" value="1"/>
</dbReference>
<dbReference type="EMBL" id="JAQOUE010000001">
    <property type="protein sequence ID" value="MDT7041387.1"/>
    <property type="molecule type" value="Genomic_DNA"/>
</dbReference>
<comment type="similarity">
    <text evidence="1">Belongs to the iron/ascorbate-dependent oxidoreductase family.</text>
</comment>
<organism evidence="3 4">
    <name type="scientific">Candidatus Nitronereus thalassa</name>
    <dbReference type="NCBI Taxonomy" id="3020898"/>
    <lineage>
        <taxon>Bacteria</taxon>
        <taxon>Pseudomonadati</taxon>
        <taxon>Nitrospirota</taxon>
        <taxon>Nitrospiria</taxon>
        <taxon>Nitrospirales</taxon>
        <taxon>Nitrospiraceae</taxon>
        <taxon>Candidatus Nitronereus</taxon>
    </lineage>
</organism>
<proteinExistence type="inferred from homology"/>
<evidence type="ECO:0000256" key="1">
    <source>
        <dbReference type="RuleBase" id="RU003682"/>
    </source>
</evidence>
<name>A0ABU3K4R3_9BACT</name>
<reference evidence="3 4" key="1">
    <citation type="journal article" date="2023" name="ISME J.">
        <title>Cultivation and genomic characterization of novel and ubiquitous marine nitrite-oxidizing bacteria from the Nitrospirales.</title>
        <authorList>
            <person name="Mueller A.J."/>
            <person name="Daebeler A."/>
            <person name="Herbold C.W."/>
            <person name="Kirkegaard R.H."/>
            <person name="Daims H."/>
        </authorList>
    </citation>
    <scope>NUCLEOTIDE SEQUENCE [LARGE SCALE GENOMIC DNA]</scope>
    <source>
        <strain evidence="3 4">EB</strain>
    </source>
</reference>
<protein>
    <submittedName>
        <fullName evidence="3">2OG-Fe(II) oxygenase</fullName>
    </submittedName>
</protein>
<dbReference type="InterPro" id="IPR005123">
    <property type="entry name" value="Oxoglu/Fe-dep_dioxygenase_dom"/>
</dbReference>
<feature type="domain" description="Fe2OG dioxygenase" evidence="2">
    <location>
        <begin position="115"/>
        <end position="214"/>
    </location>
</feature>
<sequence>MHTELLDSVSEEVNQAIARFPQETITKIYQDQGEFFSIEQFFPQEVIDQFMAEVEIVRPKLNRNYIPTHKKGGSVSHYLLRESAPSILAFYHSPAFIAWLSHIAGVPLLLCPDDDPHACALYFYTEAGDHIGWHYDTSYYNGERYTVLLGLVDRSTSRLECRLHTKEPGREVKELSLTTDPGLLIFFNGDKLHHAVTPSAEGEERIVLTLEYVTDPTMSRGKRWFSNLKDAFSYFGLPALLRQPGMKA</sequence>
<keyword evidence="1" id="KW-0560">Oxidoreductase</keyword>
<dbReference type="InterPro" id="IPR056470">
    <property type="entry name" value="BesD/HalB-like"/>
</dbReference>
<keyword evidence="1" id="KW-0479">Metal-binding</keyword>
<evidence type="ECO:0000313" key="4">
    <source>
        <dbReference type="Proteomes" id="UP001250932"/>
    </source>
</evidence>
<dbReference type="Pfam" id="PF23169">
    <property type="entry name" value="HalD"/>
    <property type="match status" value="1"/>
</dbReference>
<keyword evidence="4" id="KW-1185">Reference proteome</keyword>
<dbReference type="SUPFAM" id="SSF51197">
    <property type="entry name" value="Clavaminate synthase-like"/>
    <property type="match status" value="1"/>
</dbReference>
<accession>A0ABU3K4R3</accession>